<dbReference type="PANTHER" id="PTHR12918:SF1">
    <property type="entry name" value="CYSTEINE DIOXYGENASE TYPE 1"/>
    <property type="match status" value="1"/>
</dbReference>
<protein>
    <submittedName>
        <fullName evidence="6">Cysteine dioxygenase type I</fullName>
    </submittedName>
</protein>
<reference evidence="6 7" key="1">
    <citation type="submission" date="2018-06" db="EMBL/GenBank/DDBJ databases">
        <authorList>
            <consortium name="Pathogen Informatics"/>
            <person name="Doyle S."/>
        </authorList>
    </citation>
    <scope>NUCLEOTIDE SEQUENCE [LARGE SCALE GENOMIC DNA]</scope>
    <source>
        <strain evidence="6 7">NCTC10742</strain>
    </source>
</reference>
<dbReference type="RefSeq" id="WP_011892922.1">
    <property type="nucleotide sequence ID" value="NZ_JACKST010000143.1"/>
</dbReference>
<dbReference type="Proteomes" id="UP000254291">
    <property type="component" value="Unassembled WGS sequence"/>
</dbReference>
<evidence type="ECO:0000313" key="6">
    <source>
        <dbReference type="EMBL" id="STZ45177.1"/>
    </source>
</evidence>
<evidence type="ECO:0000256" key="5">
    <source>
        <dbReference type="ARBA" id="ARBA00023004"/>
    </source>
</evidence>
<comment type="similarity">
    <text evidence="1">Belongs to the cysteine dioxygenase family.</text>
</comment>
<dbReference type="Pfam" id="PF05995">
    <property type="entry name" value="CDO_I"/>
    <property type="match status" value="1"/>
</dbReference>
<dbReference type="InterPro" id="IPR011051">
    <property type="entry name" value="RmlC_Cupin_sf"/>
</dbReference>
<dbReference type="Gene3D" id="2.60.120.10">
    <property type="entry name" value="Jelly Rolls"/>
    <property type="match status" value="1"/>
</dbReference>
<evidence type="ECO:0000256" key="4">
    <source>
        <dbReference type="ARBA" id="ARBA00023002"/>
    </source>
</evidence>
<proteinExistence type="inferred from homology"/>
<dbReference type="GO" id="GO:0016702">
    <property type="term" value="F:oxidoreductase activity, acting on single donors with incorporation of molecular oxygen, incorporation of two atoms of oxygen"/>
    <property type="evidence" value="ECO:0007669"/>
    <property type="project" value="InterPro"/>
</dbReference>
<dbReference type="AlphaFoldDB" id="A0A378SUX4"/>
<accession>A0A378SUX4</accession>
<evidence type="ECO:0000256" key="2">
    <source>
        <dbReference type="ARBA" id="ARBA00022723"/>
    </source>
</evidence>
<dbReference type="OMA" id="EAWLIGW"/>
<dbReference type="CDD" id="cd10548">
    <property type="entry name" value="cupin_CDO"/>
    <property type="match status" value="1"/>
</dbReference>
<sequence>MALAPTRLRPADLLHVTDRFADDILGGDYDHVLPAGGPPTTERWFTRLHGNEELDVWLISWVPDCSTELHDHGGSLGALTVVSGALRETRWDGSALRDRRLVAGDQAAFPLGWVHDVVWARDGVTVGGIAPAPTLSVHAYSPPLTAMSYYDVTDRNTLRRKRTQLTDKPEGD</sequence>
<dbReference type="GO" id="GO:0008198">
    <property type="term" value="F:ferrous iron binding"/>
    <property type="evidence" value="ECO:0007669"/>
    <property type="project" value="TreeGrafter"/>
</dbReference>
<gene>
    <name evidence="6" type="ORF">NCTC10742_04425</name>
</gene>
<name>A0A378SUX4_9MYCO</name>
<dbReference type="PANTHER" id="PTHR12918">
    <property type="entry name" value="CYSTEINE DIOXYGENASE"/>
    <property type="match status" value="1"/>
</dbReference>
<keyword evidence="2" id="KW-0479">Metal-binding</keyword>
<evidence type="ECO:0000256" key="1">
    <source>
        <dbReference type="ARBA" id="ARBA00006622"/>
    </source>
</evidence>
<keyword evidence="5" id="KW-0408">Iron</keyword>
<dbReference type="InterPro" id="IPR010300">
    <property type="entry name" value="CDO_1"/>
</dbReference>
<keyword evidence="4" id="KW-0560">Oxidoreductase</keyword>
<evidence type="ECO:0000313" key="7">
    <source>
        <dbReference type="Proteomes" id="UP000254291"/>
    </source>
</evidence>
<organism evidence="6 7">
    <name type="scientific">Mycolicibacterium gilvum</name>
    <dbReference type="NCBI Taxonomy" id="1804"/>
    <lineage>
        <taxon>Bacteria</taxon>
        <taxon>Bacillati</taxon>
        <taxon>Actinomycetota</taxon>
        <taxon>Actinomycetes</taxon>
        <taxon>Mycobacteriales</taxon>
        <taxon>Mycobacteriaceae</taxon>
        <taxon>Mycolicibacterium</taxon>
    </lineage>
</organism>
<evidence type="ECO:0000256" key="3">
    <source>
        <dbReference type="ARBA" id="ARBA00022964"/>
    </source>
</evidence>
<dbReference type="InterPro" id="IPR014710">
    <property type="entry name" value="RmlC-like_jellyroll"/>
</dbReference>
<dbReference type="SUPFAM" id="SSF51182">
    <property type="entry name" value="RmlC-like cupins"/>
    <property type="match status" value="1"/>
</dbReference>
<keyword evidence="3 6" id="KW-0223">Dioxygenase</keyword>
<dbReference type="EMBL" id="UGQM01000001">
    <property type="protein sequence ID" value="STZ45177.1"/>
    <property type="molecule type" value="Genomic_DNA"/>
</dbReference>